<dbReference type="InterPro" id="IPR050256">
    <property type="entry name" value="Glycosyltransferase_2"/>
</dbReference>
<dbReference type="Pfam" id="PF00535">
    <property type="entry name" value="Glycos_transf_2"/>
    <property type="match status" value="1"/>
</dbReference>
<dbReference type="CDD" id="cd04187">
    <property type="entry name" value="DPM1_like_bac"/>
    <property type="match status" value="1"/>
</dbReference>
<feature type="transmembrane region" description="Helical" evidence="1">
    <location>
        <begin position="260"/>
        <end position="286"/>
    </location>
</feature>
<evidence type="ECO:0000313" key="4">
    <source>
        <dbReference type="Proteomes" id="UP000783037"/>
    </source>
</evidence>
<feature type="domain" description="Glycosyltransferase 2-like" evidence="2">
    <location>
        <begin position="5"/>
        <end position="162"/>
    </location>
</feature>
<evidence type="ECO:0000313" key="3">
    <source>
        <dbReference type="EMBL" id="MBE6501795.1"/>
    </source>
</evidence>
<sequence>MGLLSIVVPCFNEEETVEIFLKEIQKTLNDYDYEIIYVNDGSSDDTLNKIKELADSNSNVKYISFSRNFGKESAIYAGLKNASGDLICLMDVDLQHPPSLLPEMIDTITNEDYDVVAARRVSREGEPKIKSFFSHKFYKVFNRITKMDLVEGATDYRVMTRQVTDSVLQLQEYNRFSKGLFDWVGFNTKWIPYENIERAAGQTTWSFWGLIEYSIEGLVAFTTLPLSISILLGTVFSIVAFLYMIVIIIRYLLYSDPVQGFATIMCSILLLGGIQLLCIGVLSKYLEKTYVETKNRPIYIVKESNIGDD</sequence>
<accession>A0A8T3VEL0</accession>
<dbReference type="Proteomes" id="UP000783037">
    <property type="component" value="Unassembled WGS sequence"/>
</dbReference>
<gene>
    <name evidence="3" type="ORF">E7Z79_05080</name>
</gene>
<keyword evidence="1" id="KW-0812">Transmembrane</keyword>
<dbReference type="Gene3D" id="3.90.550.10">
    <property type="entry name" value="Spore Coat Polysaccharide Biosynthesis Protein SpsA, Chain A"/>
    <property type="match status" value="1"/>
</dbReference>
<reference evidence="3" key="1">
    <citation type="submission" date="2019-04" db="EMBL/GenBank/DDBJ databases">
        <title>Evolution of Biomass-Degrading Anaerobic Consortia Revealed by Metagenomics.</title>
        <authorList>
            <person name="Peng X."/>
        </authorList>
    </citation>
    <scope>NUCLEOTIDE SEQUENCE</scope>
    <source>
        <strain evidence="3">SIG18</strain>
    </source>
</reference>
<proteinExistence type="predicted"/>
<name>A0A8T3VEL0_9EURY</name>
<feature type="transmembrane region" description="Helical" evidence="1">
    <location>
        <begin position="230"/>
        <end position="254"/>
    </location>
</feature>
<dbReference type="GO" id="GO:0005886">
    <property type="term" value="C:plasma membrane"/>
    <property type="evidence" value="ECO:0007669"/>
    <property type="project" value="TreeGrafter"/>
</dbReference>
<evidence type="ECO:0000259" key="2">
    <source>
        <dbReference type="Pfam" id="PF00535"/>
    </source>
</evidence>
<dbReference type="SUPFAM" id="SSF53448">
    <property type="entry name" value="Nucleotide-diphospho-sugar transferases"/>
    <property type="match status" value="1"/>
</dbReference>
<protein>
    <submittedName>
        <fullName evidence="3">Glycosyltransferase family 2 protein</fullName>
    </submittedName>
</protein>
<dbReference type="RefSeq" id="WP_303738897.1">
    <property type="nucleotide sequence ID" value="NZ_SUTK01000018.1"/>
</dbReference>
<dbReference type="InterPro" id="IPR001173">
    <property type="entry name" value="Glyco_trans_2-like"/>
</dbReference>
<dbReference type="PANTHER" id="PTHR48090:SF8">
    <property type="entry name" value="GLYCOSYLTRANSFERASE CSBB-RELATED"/>
    <property type="match status" value="1"/>
</dbReference>
<dbReference type="InterPro" id="IPR029044">
    <property type="entry name" value="Nucleotide-diphossugar_trans"/>
</dbReference>
<organism evidence="3 4">
    <name type="scientific">Methanobrevibacter thaueri</name>
    <dbReference type="NCBI Taxonomy" id="190975"/>
    <lineage>
        <taxon>Archaea</taxon>
        <taxon>Methanobacteriati</taxon>
        <taxon>Methanobacteriota</taxon>
        <taxon>Methanomada group</taxon>
        <taxon>Methanobacteria</taxon>
        <taxon>Methanobacteriales</taxon>
        <taxon>Methanobacteriaceae</taxon>
        <taxon>Methanobrevibacter</taxon>
    </lineage>
</organism>
<comment type="caution">
    <text evidence="3">The sequence shown here is derived from an EMBL/GenBank/DDBJ whole genome shotgun (WGS) entry which is preliminary data.</text>
</comment>
<keyword evidence="1" id="KW-0472">Membrane</keyword>
<keyword evidence="1" id="KW-1133">Transmembrane helix</keyword>
<dbReference type="PANTHER" id="PTHR48090">
    <property type="entry name" value="UNDECAPRENYL-PHOSPHATE 4-DEOXY-4-FORMAMIDO-L-ARABINOSE TRANSFERASE-RELATED"/>
    <property type="match status" value="1"/>
</dbReference>
<dbReference type="AlphaFoldDB" id="A0A8T3VEL0"/>
<dbReference type="EMBL" id="SUTK01000018">
    <property type="protein sequence ID" value="MBE6501795.1"/>
    <property type="molecule type" value="Genomic_DNA"/>
</dbReference>
<evidence type="ECO:0000256" key="1">
    <source>
        <dbReference type="SAM" id="Phobius"/>
    </source>
</evidence>